<comment type="caution">
    <text evidence="4">The sequence shown here is derived from an EMBL/GenBank/DDBJ whole genome shotgun (WGS) entry which is preliminary data.</text>
</comment>
<dbReference type="PROSITE" id="PS51471">
    <property type="entry name" value="FE2OG_OXY"/>
    <property type="match status" value="1"/>
</dbReference>
<gene>
    <name evidence="4" type="ORF">ACH5RR_027488</name>
</gene>
<reference evidence="4 5" key="1">
    <citation type="submission" date="2024-11" db="EMBL/GenBank/DDBJ databases">
        <title>A near-complete genome assembly of Cinchona calisaya.</title>
        <authorList>
            <person name="Lian D.C."/>
            <person name="Zhao X.W."/>
            <person name="Wei L."/>
        </authorList>
    </citation>
    <scope>NUCLEOTIDE SEQUENCE [LARGE SCALE GENOMIC DNA]</scope>
    <source>
        <tissue evidence="4">Nenye</tissue>
    </source>
</reference>
<keyword evidence="5" id="KW-1185">Reference proteome</keyword>
<dbReference type="Gene3D" id="2.60.120.330">
    <property type="entry name" value="B-lactam Antibiotic, Isopenicillin N Synthase, Chain"/>
    <property type="match status" value="1"/>
</dbReference>
<dbReference type="InterPro" id="IPR027443">
    <property type="entry name" value="IPNS-like_sf"/>
</dbReference>
<dbReference type="InterPro" id="IPR005123">
    <property type="entry name" value="Oxoglu/Fe-dep_dioxygenase_dom"/>
</dbReference>
<evidence type="ECO:0000259" key="3">
    <source>
        <dbReference type="PROSITE" id="PS51471"/>
    </source>
</evidence>
<dbReference type="SUPFAM" id="SSF51197">
    <property type="entry name" value="Clavaminate synthase-like"/>
    <property type="match status" value="1"/>
</dbReference>
<dbReference type="InterPro" id="IPR044861">
    <property type="entry name" value="IPNS-like_FE2OG_OXY"/>
</dbReference>
<dbReference type="Proteomes" id="UP001630127">
    <property type="component" value="Unassembled WGS sequence"/>
</dbReference>
<dbReference type="EMBL" id="JBJUIK010000011">
    <property type="protein sequence ID" value="KAL3514771.1"/>
    <property type="molecule type" value="Genomic_DNA"/>
</dbReference>
<dbReference type="InterPro" id="IPR050295">
    <property type="entry name" value="Plant_2OG-oxidoreductases"/>
</dbReference>
<dbReference type="AlphaFoldDB" id="A0ABD2Z5J7"/>
<evidence type="ECO:0000313" key="4">
    <source>
        <dbReference type="EMBL" id="KAL3514771.1"/>
    </source>
</evidence>
<keyword evidence="2" id="KW-0408">Iron</keyword>
<accession>A0ABD2Z5J7</accession>
<evidence type="ECO:0000256" key="2">
    <source>
        <dbReference type="ARBA" id="ARBA00023004"/>
    </source>
</evidence>
<dbReference type="PANTHER" id="PTHR47991">
    <property type="entry name" value="OXOGLUTARATE/IRON-DEPENDENT DIOXYGENASE"/>
    <property type="match status" value="1"/>
</dbReference>
<keyword evidence="1" id="KW-0479">Metal-binding</keyword>
<dbReference type="GO" id="GO:0046872">
    <property type="term" value="F:metal ion binding"/>
    <property type="evidence" value="ECO:0007669"/>
    <property type="project" value="UniProtKB-KW"/>
</dbReference>
<dbReference type="Pfam" id="PF03171">
    <property type="entry name" value="2OG-FeII_Oxy"/>
    <property type="match status" value="1"/>
</dbReference>
<sequence>MGHEKEAMSKACVDMYQKILVNFYPRCPQPDLTLGVKRYTDPGTITLLLQDQVGGLQVTKDGGKTWITVQPIEGAFVVNLGNQGSPDAIVYPLKIREGEKPIVEELITFAEMYKRKMSSHIELARLKKLGKEEKQLKDPGFQAIRPRRNSSLIHFYTLKSMFFF</sequence>
<name>A0ABD2Z5J7_9GENT</name>
<feature type="domain" description="Fe2OG dioxygenase" evidence="3">
    <location>
        <begin position="15"/>
        <end position="158"/>
    </location>
</feature>
<evidence type="ECO:0000313" key="5">
    <source>
        <dbReference type="Proteomes" id="UP001630127"/>
    </source>
</evidence>
<proteinExistence type="predicted"/>
<organism evidence="4 5">
    <name type="scientific">Cinchona calisaya</name>
    <dbReference type="NCBI Taxonomy" id="153742"/>
    <lineage>
        <taxon>Eukaryota</taxon>
        <taxon>Viridiplantae</taxon>
        <taxon>Streptophyta</taxon>
        <taxon>Embryophyta</taxon>
        <taxon>Tracheophyta</taxon>
        <taxon>Spermatophyta</taxon>
        <taxon>Magnoliopsida</taxon>
        <taxon>eudicotyledons</taxon>
        <taxon>Gunneridae</taxon>
        <taxon>Pentapetalae</taxon>
        <taxon>asterids</taxon>
        <taxon>lamiids</taxon>
        <taxon>Gentianales</taxon>
        <taxon>Rubiaceae</taxon>
        <taxon>Cinchonoideae</taxon>
        <taxon>Cinchoneae</taxon>
        <taxon>Cinchona</taxon>
    </lineage>
</organism>
<evidence type="ECO:0000256" key="1">
    <source>
        <dbReference type="ARBA" id="ARBA00022723"/>
    </source>
</evidence>
<protein>
    <recommendedName>
        <fullName evidence="3">Fe2OG dioxygenase domain-containing protein</fullName>
    </recommendedName>
</protein>